<organism evidence="7 8">
    <name type="scientific">Caldimonas caldifontis</name>
    <dbReference type="NCBI Taxonomy" id="1452508"/>
    <lineage>
        <taxon>Bacteria</taxon>
        <taxon>Pseudomonadati</taxon>
        <taxon>Pseudomonadota</taxon>
        <taxon>Betaproteobacteria</taxon>
        <taxon>Burkholderiales</taxon>
        <taxon>Sphaerotilaceae</taxon>
        <taxon>Caldimonas</taxon>
    </lineage>
</organism>
<dbReference type="InterPro" id="IPR011009">
    <property type="entry name" value="Kinase-like_dom_sf"/>
</dbReference>
<proteinExistence type="predicted"/>
<dbReference type="PANTHER" id="PTHR43289">
    <property type="entry name" value="MITOGEN-ACTIVATED PROTEIN KINASE KINASE KINASE 20-RELATED"/>
    <property type="match status" value="1"/>
</dbReference>
<keyword evidence="1" id="KW-0808">Transferase</keyword>
<keyword evidence="8" id="KW-1185">Reference proteome</keyword>
<gene>
    <name evidence="7" type="ORF">C1704_00785</name>
</gene>
<keyword evidence="4" id="KW-0067">ATP-binding</keyword>
<dbReference type="PANTHER" id="PTHR43289:SF34">
    <property type="entry name" value="SERINE_THREONINE-PROTEIN KINASE YBDM-RELATED"/>
    <property type="match status" value="1"/>
</dbReference>
<dbReference type="GO" id="GO:0004674">
    <property type="term" value="F:protein serine/threonine kinase activity"/>
    <property type="evidence" value="ECO:0007669"/>
    <property type="project" value="TreeGrafter"/>
</dbReference>
<dbReference type="PROSITE" id="PS50011">
    <property type="entry name" value="PROTEIN_KINASE_DOM"/>
    <property type="match status" value="1"/>
</dbReference>
<keyword evidence="2" id="KW-0547">Nucleotide-binding</keyword>
<evidence type="ECO:0000256" key="3">
    <source>
        <dbReference type="ARBA" id="ARBA00022777"/>
    </source>
</evidence>
<feature type="region of interest" description="Disordered" evidence="5">
    <location>
        <begin position="451"/>
        <end position="502"/>
    </location>
</feature>
<evidence type="ECO:0000313" key="8">
    <source>
        <dbReference type="Proteomes" id="UP000238605"/>
    </source>
</evidence>
<dbReference type="EMBL" id="PSNX01000001">
    <property type="protein sequence ID" value="PPE68046.1"/>
    <property type="molecule type" value="Genomic_DNA"/>
</dbReference>
<dbReference type="Gene3D" id="1.10.510.10">
    <property type="entry name" value="Transferase(Phosphotransferase) domain 1"/>
    <property type="match status" value="1"/>
</dbReference>
<dbReference type="SMART" id="SM00220">
    <property type="entry name" value="S_TKc"/>
    <property type="match status" value="1"/>
</dbReference>
<dbReference type="OrthoDB" id="9801841at2"/>
<evidence type="ECO:0000256" key="4">
    <source>
        <dbReference type="ARBA" id="ARBA00022840"/>
    </source>
</evidence>
<evidence type="ECO:0000256" key="5">
    <source>
        <dbReference type="SAM" id="MobiDB-lite"/>
    </source>
</evidence>
<dbReference type="Proteomes" id="UP000238605">
    <property type="component" value="Unassembled WGS sequence"/>
</dbReference>
<sequence length="502" mass="53550">MPDHPLSDSPSTGEPPRASTRALAAGMRWAEFEIERVLCETATSVVYLATDHALEVQVAVKEYMPLQLAWRDAAGQVRPAAGRPTDAWDAGLRAFVGEARLLARMDHPALVRVLRLWEAHGTACCAMPYLPGKRLSEARESPEWLPTESQVLQMLDALLGALANFHAVAGTAHGGVRPSNILLRPGGMPMLLGPGRASRATASDLVESLMARLEPSFAPPELSVSIGDHAPGPWSDLYALAAVLRWWMTGAAPPSAAQVASGRRLEPMGELMRRLYGAWPQRPYASALLEALDAALLPLPRERPRSVAEFRERLGPLLPERWLWFDAAPVPAASPARPVERAETLTAMAQQALDAPAASQSAPERSPQPRTSKPMPLDPLAHRSGPVPLDEAAATPASMDAALERLRAARQAQPEPGWRGWWARWQQPVVGAGLLALFASVWFMEPPAPSVTLPPPTLSRESPADDAGQAQTGAQPATAAPSESAASAPAARVPGPAAAASR</sequence>
<dbReference type="AlphaFoldDB" id="A0A2S5SZ88"/>
<protein>
    <recommendedName>
        <fullName evidence="6">Protein kinase domain-containing protein</fullName>
    </recommendedName>
</protein>
<name>A0A2S5SZ88_9BURK</name>
<dbReference type="SUPFAM" id="SSF56112">
    <property type="entry name" value="Protein kinase-like (PK-like)"/>
    <property type="match status" value="1"/>
</dbReference>
<keyword evidence="3" id="KW-0418">Kinase</keyword>
<dbReference type="Pfam" id="PF00069">
    <property type="entry name" value="Pkinase"/>
    <property type="match status" value="1"/>
</dbReference>
<feature type="compositionally biased region" description="Low complexity" evidence="5">
    <location>
        <begin position="351"/>
        <end position="363"/>
    </location>
</feature>
<accession>A0A2S5SZ88</accession>
<feature type="region of interest" description="Disordered" evidence="5">
    <location>
        <begin position="351"/>
        <end position="396"/>
    </location>
</feature>
<reference evidence="7 8" key="1">
    <citation type="submission" date="2018-02" db="EMBL/GenBank/DDBJ databases">
        <title>Reclassifiation of [Polyangium] brachysporum DSM 7029 as Guopingzhaonella breviflexa gen. nov., sp. nov., a member of the family Comamonadaceae.</title>
        <authorList>
            <person name="Tang B."/>
        </authorList>
    </citation>
    <scope>NUCLEOTIDE SEQUENCE [LARGE SCALE GENOMIC DNA]</scope>
    <source>
        <strain evidence="7 8">BCRC 80649</strain>
    </source>
</reference>
<evidence type="ECO:0000256" key="2">
    <source>
        <dbReference type="ARBA" id="ARBA00022741"/>
    </source>
</evidence>
<feature type="compositionally biased region" description="Low complexity" evidence="5">
    <location>
        <begin position="465"/>
        <end position="502"/>
    </location>
</feature>
<dbReference type="RefSeq" id="WP_104300015.1">
    <property type="nucleotide sequence ID" value="NZ_PSNX01000001.1"/>
</dbReference>
<dbReference type="Gene3D" id="3.30.200.20">
    <property type="entry name" value="Phosphorylase Kinase, domain 1"/>
    <property type="match status" value="1"/>
</dbReference>
<evidence type="ECO:0000313" key="7">
    <source>
        <dbReference type="EMBL" id="PPE68046.1"/>
    </source>
</evidence>
<feature type="domain" description="Protein kinase" evidence="6">
    <location>
        <begin position="32"/>
        <end position="318"/>
    </location>
</feature>
<evidence type="ECO:0000259" key="6">
    <source>
        <dbReference type="PROSITE" id="PS50011"/>
    </source>
</evidence>
<dbReference type="GO" id="GO:0005524">
    <property type="term" value="F:ATP binding"/>
    <property type="evidence" value="ECO:0007669"/>
    <property type="project" value="UniProtKB-KW"/>
</dbReference>
<dbReference type="InterPro" id="IPR000719">
    <property type="entry name" value="Prot_kinase_dom"/>
</dbReference>
<evidence type="ECO:0000256" key="1">
    <source>
        <dbReference type="ARBA" id="ARBA00022679"/>
    </source>
</evidence>
<comment type="caution">
    <text evidence="7">The sequence shown here is derived from an EMBL/GenBank/DDBJ whole genome shotgun (WGS) entry which is preliminary data.</text>
</comment>